<dbReference type="EMBL" id="JADYXP020000012">
    <property type="protein sequence ID" value="KAL0113357.1"/>
    <property type="molecule type" value="Genomic_DNA"/>
</dbReference>
<name>A0AAW2FCZ4_9HYME</name>
<comment type="caution">
    <text evidence="2">The sequence shown here is derived from an EMBL/GenBank/DDBJ whole genome shotgun (WGS) entry which is preliminary data.</text>
</comment>
<reference evidence="2 3" key="1">
    <citation type="submission" date="2023-03" db="EMBL/GenBank/DDBJ databases">
        <title>High recombination rates correlate with genetic variation in Cardiocondyla obscurior ants.</title>
        <authorList>
            <person name="Errbii M."/>
        </authorList>
    </citation>
    <scope>NUCLEOTIDE SEQUENCE [LARGE SCALE GENOMIC DNA]</scope>
    <source>
        <strain evidence="2">Alpha-2009</strain>
        <tissue evidence="2">Whole body</tissue>
    </source>
</reference>
<evidence type="ECO:0000256" key="1">
    <source>
        <dbReference type="SAM" id="MobiDB-lite"/>
    </source>
</evidence>
<dbReference type="AlphaFoldDB" id="A0AAW2FCZ4"/>
<proteinExistence type="predicted"/>
<feature type="compositionally biased region" description="Polar residues" evidence="1">
    <location>
        <begin position="79"/>
        <end position="93"/>
    </location>
</feature>
<protein>
    <submittedName>
        <fullName evidence="2">Uncharacterized protein</fullName>
    </submittedName>
</protein>
<organism evidence="2 3">
    <name type="scientific">Cardiocondyla obscurior</name>
    <dbReference type="NCBI Taxonomy" id="286306"/>
    <lineage>
        <taxon>Eukaryota</taxon>
        <taxon>Metazoa</taxon>
        <taxon>Ecdysozoa</taxon>
        <taxon>Arthropoda</taxon>
        <taxon>Hexapoda</taxon>
        <taxon>Insecta</taxon>
        <taxon>Pterygota</taxon>
        <taxon>Neoptera</taxon>
        <taxon>Endopterygota</taxon>
        <taxon>Hymenoptera</taxon>
        <taxon>Apocrita</taxon>
        <taxon>Aculeata</taxon>
        <taxon>Formicoidea</taxon>
        <taxon>Formicidae</taxon>
        <taxon>Myrmicinae</taxon>
        <taxon>Cardiocondyla</taxon>
    </lineage>
</organism>
<feature type="region of interest" description="Disordered" evidence="1">
    <location>
        <begin position="71"/>
        <end position="93"/>
    </location>
</feature>
<evidence type="ECO:0000313" key="3">
    <source>
        <dbReference type="Proteomes" id="UP001430953"/>
    </source>
</evidence>
<dbReference type="Proteomes" id="UP001430953">
    <property type="component" value="Unassembled WGS sequence"/>
</dbReference>
<gene>
    <name evidence="2" type="ORF">PUN28_012491</name>
</gene>
<keyword evidence="3" id="KW-1185">Reference proteome</keyword>
<sequence>MHEVRTKCAVRHERQSSKDCKRYTRDAAIYRLVSQSEHDVIEWEGAALRLTVADNSERFAARLKRYAVKTGRDGDNDWVSRQNGSTKNVGDRL</sequence>
<evidence type="ECO:0000313" key="2">
    <source>
        <dbReference type="EMBL" id="KAL0113357.1"/>
    </source>
</evidence>
<accession>A0AAW2FCZ4</accession>